<gene>
    <name evidence="2" type="ORF">MM415A00629_0007</name>
    <name evidence="1" type="ORF">MM415B00433_0025</name>
</gene>
<evidence type="ECO:0000313" key="1">
    <source>
        <dbReference type="EMBL" id="QJA65117.1"/>
    </source>
</evidence>
<organism evidence="1">
    <name type="scientific">viral metagenome</name>
    <dbReference type="NCBI Taxonomy" id="1070528"/>
    <lineage>
        <taxon>unclassified sequences</taxon>
        <taxon>metagenomes</taxon>
        <taxon>organismal metagenomes</taxon>
    </lineage>
</organism>
<dbReference type="EMBL" id="MT141532">
    <property type="protein sequence ID" value="QJA65117.1"/>
    <property type="molecule type" value="Genomic_DNA"/>
</dbReference>
<protein>
    <submittedName>
        <fullName evidence="1">Uncharacterized protein</fullName>
    </submittedName>
</protein>
<sequence>MKARNFYMPINEDETYIRDGWLDHVCDVNPQGVMACLSNAGYSGFLAPQDLDELRDALIVYIESNGEQAVMEIMKCMPEYEVIIFNRLPNYSNATGEETGETENLVDKIVEQFKQMDKTLKVLLGITILLLILKD</sequence>
<evidence type="ECO:0000313" key="2">
    <source>
        <dbReference type="EMBL" id="QJA80868.1"/>
    </source>
</evidence>
<proteinExistence type="predicted"/>
<dbReference type="AlphaFoldDB" id="A0A6M3J7J1"/>
<dbReference type="EMBL" id="MT142439">
    <property type="protein sequence ID" value="QJA80868.1"/>
    <property type="molecule type" value="Genomic_DNA"/>
</dbReference>
<reference evidence="1" key="1">
    <citation type="submission" date="2020-03" db="EMBL/GenBank/DDBJ databases">
        <title>The deep terrestrial virosphere.</title>
        <authorList>
            <person name="Holmfeldt K."/>
            <person name="Nilsson E."/>
            <person name="Simone D."/>
            <person name="Lopez-Fernandez M."/>
            <person name="Wu X."/>
            <person name="de Brujin I."/>
            <person name="Lundin D."/>
            <person name="Andersson A."/>
            <person name="Bertilsson S."/>
            <person name="Dopson M."/>
        </authorList>
    </citation>
    <scope>NUCLEOTIDE SEQUENCE</scope>
    <source>
        <strain evidence="2">MM415A00629</strain>
        <strain evidence="1">MM415B00433</strain>
    </source>
</reference>
<accession>A0A6M3J7J1</accession>
<name>A0A6M3J7J1_9ZZZZ</name>